<dbReference type="Proteomes" id="UP001220662">
    <property type="component" value="Unassembled WGS sequence"/>
</dbReference>
<dbReference type="RefSeq" id="WP_276214635.1">
    <property type="nucleotide sequence ID" value="NZ_JARJLR010000233.1"/>
</dbReference>
<reference evidence="1" key="1">
    <citation type="submission" date="2023-03" db="EMBL/GenBank/DDBJ databases">
        <title>Draft assemblies of triclosan tolerant bacteria isolated from returned activated sludge.</title>
        <authorList>
            <person name="Van Hamelsveld S."/>
        </authorList>
    </citation>
    <scope>NUCLEOTIDE SEQUENCE</scope>
    <source>
        <strain evidence="1">GW210015_S63</strain>
    </source>
</reference>
<sequence length="97" mass="9985">MPAALQVFDGGGNVIVDTSRRLGIFLGAVDTGTADGSLAVPDFNKGTPFFFAQPLQAVGNMSLLPGVGLSGSSLVWSFVGGVSGSQRLSVRIFYGVY</sequence>
<comment type="caution">
    <text evidence="1">The sequence shown here is derived from an EMBL/GenBank/DDBJ whole genome shotgun (WGS) entry which is preliminary data.</text>
</comment>
<gene>
    <name evidence="1" type="ORF">P3W55_13165</name>
</gene>
<evidence type="ECO:0008006" key="3">
    <source>
        <dbReference type="Google" id="ProtNLM"/>
    </source>
</evidence>
<organism evidence="1 2">
    <name type="scientific">Pseudomonas citronellolis</name>
    <dbReference type="NCBI Taxonomy" id="53408"/>
    <lineage>
        <taxon>Bacteria</taxon>
        <taxon>Pseudomonadati</taxon>
        <taxon>Pseudomonadota</taxon>
        <taxon>Gammaproteobacteria</taxon>
        <taxon>Pseudomonadales</taxon>
        <taxon>Pseudomonadaceae</taxon>
        <taxon>Pseudomonas</taxon>
    </lineage>
</organism>
<dbReference type="EMBL" id="JARJLR010000233">
    <property type="protein sequence ID" value="MDF3842660.1"/>
    <property type="molecule type" value="Genomic_DNA"/>
</dbReference>
<name>A0AAW6P7L3_9PSED</name>
<dbReference type="AlphaFoldDB" id="A0AAW6P7L3"/>
<protein>
    <recommendedName>
        <fullName evidence="3">Phage tail protein</fullName>
    </recommendedName>
</protein>
<accession>A0AAW6P7L3</accession>
<proteinExistence type="predicted"/>
<evidence type="ECO:0000313" key="1">
    <source>
        <dbReference type="EMBL" id="MDF3842660.1"/>
    </source>
</evidence>
<evidence type="ECO:0000313" key="2">
    <source>
        <dbReference type="Proteomes" id="UP001220662"/>
    </source>
</evidence>